<protein>
    <submittedName>
        <fullName evidence="3">Hydro-lyase</fullName>
    </submittedName>
</protein>
<dbReference type="Gene3D" id="3.40.1640.10">
    <property type="entry name" value="PSTPO5379-like"/>
    <property type="match status" value="1"/>
</dbReference>
<proteinExistence type="inferred from homology"/>
<name>A0ABY5AU27_9CYAN</name>
<dbReference type="PANTHER" id="PTHR32022">
    <property type="entry name" value="D-GLUTAMATE CYCLASE, MITOCHONDRIAL"/>
    <property type="match status" value="1"/>
</dbReference>
<keyword evidence="2" id="KW-0456">Lyase</keyword>
<dbReference type="PIRSF" id="PIRSF029755">
    <property type="entry name" value="UCP029755"/>
    <property type="match status" value="1"/>
</dbReference>
<accession>A0ABY5AU27</accession>
<dbReference type="HAMAP" id="MF_01830">
    <property type="entry name" value="Hydro_lyase"/>
    <property type="match status" value="1"/>
</dbReference>
<dbReference type="InterPro" id="IPR009906">
    <property type="entry name" value="D-Glu_cyclase"/>
</dbReference>
<evidence type="ECO:0000256" key="2">
    <source>
        <dbReference type="ARBA" id="ARBA00023239"/>
    </source>
</evidence>
<sequence>MQDINSFNAREIREAFRGGTLSQPTPGLAPGYVQANLVILPQSDAFDFLLFCTRNPKPCPILDVTEVGDWEPRQVAPGADLRTDVPLYRVWKSGTLVDEVTDIRDLWQEDFVGFLLGCSFSFEAVMLAAGLPVRHIEEGKNVPMYQTTIPCQSAGRFSGNMVVSMRPLTPKQAIQAVEVTGRFAKAHGAPLHFGNPEVLGIRNINSPDFGEAVTIRENEIPVFWACGVTPQLAIMKSQPGLAITHAPGYMFITDVRDEELTFS</sequence>
<evidence type="ECO:0000256" key="1">
    <source>
        <dbReference type="ARBA" id="ARBA00007896"/>
    </source>
</evidence>
<organism evidence="3 4">
    <name type="scientific">Phormidium yuhuli AB48</name>
    <dbReference type="NCBI Taxonomy" id="2940671"/>
    <lineage>
        <taxon>Bacteria</taxon>
        <taxon>Bacillati</taxon>
        <taxon>Cyanobacteriota</taxon>
        <taxon>Cyanophyceae</taxon>
        <taxon>Oscillatoriophycideae</taxon>
        <taxon>Oscillatoriales</taxon>
        <taxon>Oscillatoriaceae</taxon>
        <taxon>Phormidium</taxon>
        <taxon>Phormidium yuhuli</taxon>
    </lineage>
</organism>
<gene>
    <name evidence="3" type="ORF">NEA10_06555</name>
</gene>
<evidence type="ECO:0000313" key="4">
    <source>
        <dbReference type="Proteomes" id="UP001056708"/>
    </source>
</evidence>
<dbReference type="InterPro" id="IPR016938">
    <property type="entry name" value="UPF0317"/>
</dbReference>
<dbReference type="SUPFAM" id="SSF160920">
    <property type="entry name" value="PSTPO5379-like"/>
    <property type="match status" value="1"/>
</dbReference>
<comment type="similarity">
    <text evidence="1">Belongs to the D-glutamate cyclase family.</text>
</comment>
<keyword evidence="4" id="KW-1185">Reference proteome</keyword>
<dbReference type="Proteomes" id="UP001056708">
    <property type="component" value="Chromosome"/>
</dbReference>
<dbReference type="EMBL" id="CP098611">
    <property type="protein sequence ID" value="USR92380.1"/>
    <property type="molecule type" value="Genomic_DNA"/>
</dbReference>
<reference evidence="3" key="1">
    <citation type="submission" date="2022-06" db="EMBL/GenBank/DDBJ databases">
        <title>Genome sequence of Phormidium yuhuli AB48 isolated from an industrial photobioreactor environment.</title>
        <authorList>
            <person name="Qiu Y."/>
            <person name="Noonan A.J.C."/>
            <person name="Dofher K."/>
            <person name="Koch M."/>
            <person name="Kieft B."/>
            <person name="Lin X."/>
            <person name="Ziels R.M."/>
            <person name="Hallam S.J."/>
        </authorList>
    </citation>
    <scope>NUCLEOTIDE SEQUENCE</scope>
    <source>
        <strain evidence="3">AB48</strain>
    </source>
</reference>
<dbReference type="NCBIfam" id="NF003969">
    <property type="entry name" value="PRK05463.1"/>
    <property type="match status" value="1"/>
</dbReference>
<dbReference type="RefSeq" id="WP_252664537.1">
    <property type="nucleotide sequence ID" value="NZ_CP098611.1"/>
</dbReference>
<dbReference type="Pfam" id="PF07286">
    <property type="entry name" value="D-Glu_cyclase"/>
    <property type="match status" value="1"/>
</dbReference>
<evidence type="ECO:0000313" key="3">
    <source>
        <dbReference type="EMBL" id="USR92380.1"/>
    </source>
</evidence>
<dbReference type="InterPro" id="IPR038021">
    <property type="entry name" value="Putative_hydro-lyase"/>
</dbReference>
<dbReference type="Gene3D" id="3.30.2040.10">
    <property type="entry name" value="PSTPO5379-like domain"/>
    <property type="match status" value="1"/>
</dbReference>
<dbReference type="PANTHER" id="PTHR32022:SF10">
    <property type="entry name" value="D-GLUTAMATE CYCLASE, MITOCHONDRIAL"/>
    <property type="match status" value="1"/>
</dbReference>